<dbReference type="AlphaFoldDB" id="A0A1Y3M7E6"/>
<reference evidence="3 4" key="1">
    <citation type="submission" date="2017-02" db="EMBL/GenBank/DDBJ databases">
        <title>Bacillus pseudomycoides isolate FSL K6-0042.</title>
        <authorList>
            <person name="Kovac J."/>
        </authorList>
    </citation>
    <scope>NUCLEOTIDE SEQUENCE [LARGE SCALE GENOMIC DNA]</scope>
    <source>
        <strain evidence="3 4">FSL K6-0042</strain>
    </source>
</reference>
<dbReference type="InterPro" id="IPR050116">
    <property type="entry name" value="DNA_polymerase-Y"/>
</dbReference>
<dbReference type="SUPFAM" id="SSF100879">
    <property type="entry name" value="Lesion bypass DNA polymerase (Y-family), little finger domain"/>
    <property type="match status" value="1"/>
</dbReference>
<dbReference type="GO" id="GO:0003887">
    <property type="term" value="F:DNA-directed DNA polymerase activity"/>
    <property type="evidence" value="ECO:0007669"/>
    <property type="project" value="InterPro"/>
</dbReference>
<dbReference type="InterPro" id="IPR036775">
    <property type="entry name" value="DNA_pol_Y-fam_lit_finger_sf"/>
</dbReference>
<dbReference type="RefSeq" id="WP_088094561.1">
    <property type="nucleotide sequence ID" value="NZ_MWPX01000048.1"/>
</dbReference>
<evidence type="ECO:0000259" key="2">
    <source>
        <dbReference type="PROSITE" id="PS50173"/>
    </source>
</evidence>
<dbReference type="GO" id="GO:0006281">
    <property type="term" value="P:DNA repair"/>
    <property type="evidence" value="ECO:0007669"/>
    <property type="project" value="InterPro"/>
</dbReference>
<comment type="caution">
    <text evidence="3">The sequence shown here is derived from an EMBL/GenBank/DDBJ whole genome shotgun (WGS) entry which is preliminary data.</text>
</comment>
<gene>
    <name evidence="3" type="ORF">BW425_24110</name>
</gene>
<dbReference type="InterPro" id="IPR043502">
    <property type="entry name" value="DNA/RNA_pol_sf"/>
</dbReference>
<dbReference type="Gene3D" id="3.30.1490.100">
    <property type="entry name" value="DNA polymerase, Y-family, little finger domain"/>
    <property type="match status" value="1"/>
</dbReference>
<organism evidence="3 4">
    <name type="scientific">Bacillus pseudomycoides</name>
    <dbReference type="NCBI Taxonomy" id="64104"/>
    <lineage>
        <taxon>Bacteria</taxon>
        <taxon>Bacillati</taxon>
        <taxon>Bacillota</taxon>
        <taxon>Bacilli</taxon>
        <taxon>Bacillales</taxon>
        <taxon>Bacillaceae</taxon>
        <taxon>Bacillus</taxon>
        <taxon>Bacillus cereus group</taxon>
    </lineage>
</organism>
<dbReference type="PANTHER" id="PTHR11076">
    <property type="entry name" value="DNA REPAIR POLYMERASE UMUC / TRANSFERASE FAMILY MEMBER"/>
    <property type="match status" value="1"/>
</dbReference>
<dbReference type="InterPro" id="IPR043128">
    <property type="entry name" value="Rev_trsase/Diguanyl_cyclase"/>
</dbReference>
<dbReference type="GO" id="GO:0005829">
    <property type="term" value="C:cytosol"/>
    <property type="evidence" value="ECO:0007669"/>
    <property type="project" value="TreeGrafter"/>
</dbReference>
<feature type="domain" description="UmuC" evidence="2">
    <location>
        <begin position="12"/>
        <end position="201"/>
    </location>
</feature>
<sequence>MFDYSKCMNRMIFCIDLCAFFASCACVMRGLDPLKVKLAVVGDVNRKGSIVLACTPELKKLGISTATRLYEIPKDPSIIIVNATMGRFVEISNQITEIYTKYVALEDLHVFSIDECFLDMEQTAHLFGRDPIVIAERIQKEIYDTTGITASIGIGPNLFLSKVALDVESKHSRSRIVLWTYEDVPKKLWNIKPLKDVCGIGSATQDALHGMGLFSLQDVANTPKERLIKRFGKVKGEELHRFSFGIDESRIANKYIPKSTSITKGQILLEDCYSLNKLKLLILEQIEETCFRLRSMDKCCRTVELAIGYSKYIGGGFKRAITLDQPTCLTEDVYEASLQLLRRFHSGHPVRQIHITLKNLTRDDAIQMSLFEDTSRKDTQRKLAKTMDSIRNRYGKNSIMRGISYIQGATQRERNNKIGGHKA</sequence>
<dbReference type="Pfam" id="PF21999">
    <property type="entry name" value="IMS_HHH_1"/>
    <property type="match status" value="1"/>
</dbReference>
<dbReference type="Gene3D" id="1.10.150.20">
    <property type="entry name" value="5' to 3' exonuclease, C-terminal subdomain"/>
    <property type="match status" value="1"/>
</dbReference>
<dbReference type="SUPFAM" id="SSF56672">
    <property type="entry name" value="DNA/RNA polymerases"/>
    <property type="match status" value="1"/>
</dbReference>
<dbReference type="InterPro" id="IPR001126">
    <property type="entry name" value="UmuC"/>
</dbReference>
<dbReference type="InterPro" id="IPR017961">
    <property type="entry name" value="DNA_pol_Y-fam_little_finger"/>
</dbReference>
<accession>A0A1Y3M7E6</accession>
<evidence type="ECO:0000313" key="4">
    <source>
        <dbReference type="Proteomes" id="UP000195321"/>
    </source>
</evidence>
<dbReference type="Pfam" id="PF11799">
    <property type="entry name" value="IMS_C"/>
    <property type="match status" value="1"/>
</dbReference>
<evidence type="ECO:0000313" key="3">
    <source>
        <dbReference type="EMBL" id="OUM46365.1"/>
    </source>
</evidence>
<dbReference type="Gene3D" id="3.40.1170.60">
    <property type="match status" value="1"/>
</dbReference>
<dbReference type="Proteomes" id="UP000195321">
    <property type="component" value="Unassembled WGS sequence"/>
</dbReference>
<dbReference type="Gene3D" id="3.30.70.270">
    <property type="match status" value="1"/>
</dbReference>
<dbReference type="PROSITE" id="PS50173">
    <property type="entry name" value="UMUC"/>
    <property type="match status" value="1"/>
</dbReference>
<protein>
    <submittedName>
        <fullName evidence="3">Damage repair protein</fullName>
    </submittedName>
</protein>
<dbReference type="EMBL" id="MWPX01000048">
    <property type="protein sequence ID" value="OUM46365.1"/>
    <property type="molecule type" value="Genomic_DNA"/>
</dbReference>
<name>A0A1Y3M7E6_9BACI</name>
<dbReference type="GO" id="GO:0042276">
    <property type="term" value="P:error-prone translesion synthesis"/>
    <property type="evidence" value="ECO:0007669"/>
    <property type="project" value="TreeGrafter"/>
</dbReference>
<dbReference type="InterPro" id="IPR053848">
    <property type="entry name" value="IMS_HHH_1"/>
</dbReference>
<dbReference type="Pfam" id="PF00817">
    <property type="entry name" value="IMS"/>
    <property type="match status" value="1"/>
</dbReference>
<evidence type="ECO:0000256" key="1">
    <source>
        <dbReference type="ARBA" id="ARBA00010945"/>
    </source>
</evidence>
<dbReference type="PANTHER" id="PTHR11076:SF35">
    <property type="entry name" value="DNA REPAIR PROTEIN HOMOLOG YOBH"/>
    <property type="match status" value="1"/>
</dbReference>
<comment type="similarity">
    <text evidence="1">Belongs to the DNA polymerase type-Y family.</text>
</comment>
<dbReference type="GO" id="GO:0003684">
    <property type="term" value="F:damaged DNA binding"/>
    <property type="evidence" value="ECO:0007669"/>
    <property type="project" value="InterPro"/>
</dbReference>
<dbReference type="GO" id="GO:0009432">
    <property type="term" value="P:SOS response"/>
    <property type="evidence" value="ECO:0007669"/>
    <property type="project" value="TreeGrafter"/>
</dbReference>
<proteinExistence type="inferred from homology"/>